<feature type="transmembrane region" description="Helical" evidence="1">
    <location>
        <begin position="59"/>
        <end position="79"/>
    </location>
</feature>
<feature type="transmembrane region" description="Helical" evidence="1">
    <location>
        <begin position="12"/>
        <end position="36"/>
    </location>
</feature>
<evidence type="ECO:0000256" key="1">
    <source>
        <dbReference type="SAM" id="Phobius"/>
    </source>
</evidence>
<accession>A0A9R1UUX9</accession>
<sequence>MEKKEILPCFPQNFIMMDIIMCELGYINPFVIYYHFKYPQTSLDFGPRALGKDDDVLDLAQYIMITSLKVIMVSLNMGLQNW</sequence>
<dbReference type="EMBL" id="NBSK02000008">
    <property type="protein sequence ID" value="KAJ0193353.1"/>
    <property type="molecule type" value="Genomic_DNA"/>
</dbReference>
<organism evidence="2 3">
    <name type="scientific">Lactuca sativa</name>
    <name type="common">Garden lettuce</name>
    <dbReference type="NCBI Taxonomy" id="4236"/>
    <lineage>
        <taxon>Eukaryota</taxon>
        <taxon>Viridiplantae</taxon>
        <taxon>Streptophyta</taxon>
        <taxon>Embryophyta</taxon>
        <taxon>Tracheophyta</taxon>
        <taxon>Spermatophyta</taxon>
        <taxon>Magnoliopsida</taxon>
        <taxon>eudicotyledons</taxon>
        <taxon>Gunneridae</taxon>
        <taxon>Pentapetalae</taxon>
        <taxon>asterids</taxon>
        <taxon>campanulids</taxon>
        <taxon>Asterales</taxon>
        <taxon>Asteraceae</taxon>
        <taxon>Cichorioideae</taxon>
        <taxon>Cichorieae</taxon>
        <taxon>Lactucinae</taxon>
        <taxon>Lactuca</taxon>
    </lineage>
</organism>
<evidence type="ECO:0000313" key="3">
    <source>
        <dbReference type="Proteomes" id="UP000235145"/>
    </source>
</evidence>
<protein>
    <submittedName>
        <fullName evidence="2">Uncharacterized protein</fullName>
    </submittedName>
</protein>
<dbReference type="AlphaFoldDB" id="A0A9R1UUX9"/>
<keyword evidence="1" id="KW-0812">Transmembrane</keyword>
<keyword evidence="1" id="KW-0472">Membrane</keyword>
<gene>
    <name evidence="2" type="ORF">LSAT_V11C800406270</name>
</gene>
<evidence type="ECO:0000313" key="2">
    <source>
        <dbReference type="EMBL" id="KAJ0193353.1"/>
    </source>
</evidence>
<keyword evidence="3" id="KW-1185">Reference proteome</keyword>
<dbReference type="Proteomes" id="UP000235145">
    <property type="component" value="Unassembled WGS sequence"/>
</dbReference>
<keyword evidence="1" id="KW-1133">Transmembrane helix</keyword>
<proteinExistence type="predicted"/>
<comment type="caution">
    <text evidence="2">The sequence shown here is derived from an EMBL/GenBank/DDBJ whole genome shotgun (WGS) entry which is preliminary data.</text>
</comment>
<name>A0A9R1UUX9_LACSA</name>
<reference evidence="2 3" key="1">
    <citation type="journal article" date="2017" name="Nat. Commun.">
        <title>Genome assembly with in vitro proximity ligation data and whole-genome triplication in lettuce.</title>
        <authorList>
            <person name="Reyes-Chin-Wo S."/>
            <person name="Wang Z."/>
            <person name="Yang X."/>
            <person name="Kozik A."/>
            <person name="Arikit S."/>
            <person name="Song C."/>
            <person name="Xia L."/>
            <person name="Froenicke L."/>
            <person name="Lavelle D.O."/>
            <person name="Truco M.J."/>
            <person name="Xia R."/>
            <person name="Zhu S."/>
            <person name="Xu C."/>
            <person name="Xu H."/>
            <person name="Xu X."/>
            <person name="Cox K."/>
            <person name="Korf I."/>
            <person name="Meyers B.C."/>
            <person name="Michelmore R.W."/>
        </authorList>
    </citation>
    <scope>NUCLEOTIDE SEQUENCE [LARGE SCALE GENOMIC DNA]</scope>
    <source>
        <strain evidence="3">cv. Salinas</strain>
        <tissue evidence="2">Seedlings</tissue>
    </source>
</reference>